<evidence type="ECO:0000313" key="2">
    <source>
        <dbReference type="EMBL" id="OAD70757.1"/>
    </source>
</evidence>
<dbReference type="RefSeq" id="XP_018288797.1">
    <property type="nucleotide sequence ID" value="XM_018436436.1"/>
</dbReference>
<protein>
    <submittedName>
        <fullName evidence="2">Uncharacterized protein</fullName>
    </submittedName>
</protein>
<dbReference type="GeneID" id="28997342"/>
<evidence type="ECO:0000313" key="3">
    <source>
        <dbReference type="Proteomes" id="UP000077315"/>
    </source>
</evidence>
<dbReference type="AlphaFoldDB" id="A0A167LMP5"/>
<keyword evidence="1" id="KW-1133">Transmembrane helix</keyword>
<organism evidence="2 3">
    <name type="scientific">Phycomyces blakesleeanus (strain ATCC 8743b / DSM 1359 / FGSC 10004 / NBRC 33097 / NRRL 1555)</name>
    <dbReference type="NCBI Taxonomy" id="763407"/>
    <lineage>
        <taxon>Eukaryota</taxon>
        <taxon>Fungi</taxon>
        <taxon>Fungi incertae sedis</taxon>
        <taxon>Mucoromycota</taxon>
        <taxon>Mucoromycotina</taxon>
        <taxon>Mucoromycetes</taxon>
        <taxon>Mucorales</taxon>
        <taxon>Phycomycetaceae</taxon>
        <taxon>Phycomyces</taxon>
    </lineage>
</organism>
<evidence type="ECO:0000256" key="1">
    <source>
        <dbReference type="SAM" id="Phobius"/>
    </source>
</evidence>
<dbReference type="VEuPathDB" id="FungiDB:PHYBLDRAFT_170848"/>
<dbReference type="Proteomes" id="UP000077315">
    <property type="component" value="Unassembled WGS sequence"/>
</dbReference>
<gene>
    <name evidence="2" type="ORF">PHYBLDRAFT_170848</name>
</gene>
<name>A0A167LMP5_PHYB8</name>
<keyword evidence="1" id="KW-0472">Membrane</keyword>
<reference evidence="3" key="1">
    <citation type="submission" date="2015-06" db="EMBL/GenBank/DDBJ databases">
        <title>Expansion of signal transduction pathways in fungi by whole-genome duplication.</title>
        <authorList>
            <consortium name="DOE Joint Genome Institute"/>
            <person name="Corrochano L.M."/>
            <person name="Kuo A."/>
            <person name="Marcet-Houben M."/>
            <person name="Polaino S."/>
            <person name="Salamov A."/>
            <person name="Villalobos J.M."/>
            <person name="Alvarez M.I."/>
            <person name="Avalos J."/>
            <person name="Benito E.P."/>
            <person name="Benoit I."/>
            <person name="Burger G."/>
            <person name="Camino L.P."/>
            <person name="Canovas D."/>
            <person name="Cerda-Olmedo E."/>
            <person name="Cheng J.-F."/>
            <person name="Dominguez A."/>
            <person name="Elias M."/>
            <person name="Eslava A.P."/>
            <person name="Glaser F."/>
            <person name="Grimwood J."/>
            <person name="Gutierrez G."/>
            <person name="Heitman J."/>
            <person name="Henrissat B."/>
            <person name="Iturriaga E.A."/>
            <person name="Lang B.F."/>
            <person name="Lavin J.L."/>
            <person name="Lee S."/>
            <person name="Li W."/>
            <person name="Lindquist E."/>
            <person name="Lopez-Garcia S."/>
            <person name="Luque E.M."/>
            <person name="Marcos A.T."/>
            <person name="Martin J."/>
            <person name="McCluskey K."/>
            <person name="Medina H.R."/>
            <person name="Miralles-Duran A."/>
            <person name="Miyazaki A."/>
            <person name="Munoz-Torres E."/>
            <person name="Oguiza J.A."/>
            <person name="Ohm R."/>
            <person name="Olmedo M."/>
            <person name="Orejas M."/>
            <person name="Ortiz-Castellanos L."/>
            <person name="Pisabarro A.G."/>
            <person name="Rodriguez-Romero J."/>
            <person name="Ruiz-Herrera J."/>
            <person name="Ruiz-Vazquez R."/>
            <person name="Sanz C."/>
            <person name="Schackwitz W."/>
            <person name="Schmutz J."/>
            <person name="Shahriari M."/>
            <person name="Shelest E."/>
            <person name="Silva-Franco F."/>
            <person name="Soanes D."/>
            <person name="Syed K."/>
            <person name="Tagua V.G."/>
            <person name="Talbot N.J."/>
            <person name="Thon M."/>
            <person name="De vries R.P."/>
            <person name="Wiebenga A."/>
            <person name="Yadav J.S."/>
            <person name="Braun E.L."/>
            <person name="Baker S."/>
            <person name="Garre V."/>
            <person name="Horwitz B."/>
            <person name="Torres-Martinez S."/>
            <person name="Idnurm A."/>
            <person name="Herrera-Estrella A."/>
            <person name="Gabaldon T."/>
            <person name="Grigoriev I.V."/>
        </authorList>
    </citation>
    <scope>NUCLEOTIDE SEQUENCE [LARGE SCALE GENOMIC DNA]</scope>
    <source>
        <strain evidence="3">NRRL 1555(-)</strain>
    </source>
</reference>
<dbReference type="InParanoid" id="A0A167LMP5"/>
<keyword evidence="1" id="KW-0812">Transmembrane</keyword>
<accession>A0A167LMP5</accession>
<keyword evidence="3" id="KW-1185">Reference proteome</keyword>
<dbReference type="EMBL" id="KV440987">
    <property type="protein sequence ID" value="OAD70757.1"/>
    <property type="molecule type" value="Genomic_DNA"/>
</dbReference>
<proteinExistence type="predicted"/>
<feature type="transmembrane region" description="Helical" evidence="1">
    <location>
        <begin position="91"/>
        <end position="110"/>
    </location>
</feature>
<feature type="transmembrane region" description="Helical" evidence="1">
    <location>
        <begin position="60"/>
        <end position="79"/>
    </location>
</feature>
<sequence>MHRYMVEEEEGWEKCFNSKINLGLMLRLLDDFLKGMKKTLKPWKILDALRVMRGIRGIRVKRVIGALMTLTALKALGALETSKISDISNDLMISQTFLLYTIVIVCAIKINSKKNSMLIAS</sequence>